<dbReference type="EMBL" id="JADEYS010000006">
    <property type="protein sequence ID" value="MBE9397071.1"/>
    <property type="molecule type" value="Genomic_DNA"/>
</dbReference>
<evidence type="ECO:0000313" key="2">
    <source>
        <dbReference type="Proteomes" id="UP000640333"/>
    </source>
</evidence>
<sequence>MSHNTLSTTALEQVYDQLAEGITQAGAEKEALFLTKLALLLANQVGDANQVSESIDEALKNL</sequence>
<proteinExistence type="predicted"/>
<organism evidence="1 2">
    <name type="scientific">Pontibacterium sinense</name>
    <dbReference type="NCBI Taxonomy" id="2781979"/>
    <lineage>
        <taxon>Bacteria</taxon>
        <taxon>Pseudomonadati</taxon>
        <taxon>Pseudomonadota</taxon>
        <taxon>Gammaproteobacteria</taxon>
        <taxon>Oceanospirillales</taxon>
        <taxon>Oceanospirillaceae</taxon>
        <taxon>Pontibacterium</taxon>
    </lineage>
</organism>
<comment type="caution">
    <text evidence="1">The sequence shown here is derived from an EMBL/GenBank/DDBJ whole genome shotgun (WGS) entry which is preliminary data.</text>
</comment>
<evidence type="ECO:0000313" key="1">
    <source>
        <dbReference type="EMBL" id="MBE9397071.1"/>
    </source>
</evidence>
<gene>
    <name evidence="1" type="ORF">IOQ59_07325</name>
</gene>
<reference evidence="1" key="1">
    <citation type="submission" date="2020-10" db="EMBL/GenBank/DDBJ databases">
        <title>Bacterium isolated from coastal waters sediment.</title>
        <authorList>
            <person name="Chen R.-J."/>
            <person name="Lu D.-C."/>
            <person name="Zhu K.-L."/>
            <person name="Du Z.-J."/>
        </authorList>
    </citation>
    <scope>NUCLEOTIDE SEQUENCE</scope>
    <source>
        <strain evidence="1">N1Y112</strain>
    </source>
</reference>
<name>A0A8J7FCB2_9GAMM</name>
<dbReference type="AlphaFoldDB" id="A0A8J7FCB2"/>
<keyword evidence="2" id="KW-1185">Reference proteome</keyword>
<accession>A0A8J7FCB2</accession>
<protein>
    <submittedName>
        <fullName evidence="1">DUF2783 domain-containing protein</fullName>
    </submittedName>
</protein>
<dbReference type="Proteomes" id="UP000640333">
    <property type="component" value="Unassembled WGS sequence"/>
</dbReference>